<dbReference type="AlphaFoldDB" id="C2JTL4"/>
<evidence type="ECO:0000256" key="7">
    <source>
        <dbReference type="ARBA" id="ARBA00022840"/>
    </source>
</evidence>
<dbReference type="GO" id="GO:0009088">
    <property type="term" value="P:threonine biosynthetic process"/>
    <property type="evidence" value="ECO:0007669"/>
    <property type="project" value="UniProtKB-UniPathway"/>
</dbReference>
<keyword evidence="5 10" id="KW-0547">Nucleotide-binding</keyword>
<evidence type="ECO:0000256" key="8">
    <source>
        <dbReference type="ARBA" id="ARBA00022915"/>
    </source>
</evidence>
<dbReference type="CDD" id="cd04911">
    <property type="entry name" value="ACT_AKiii-YclM-BS_1"/>
    <property type="match status" value="1"/>
</dbReference>
<evidence type="ECO:0000256" key="3">
    <source>
        <dbReference type="ARBA" id="ARBA00010122"/>
    </source>
</evidence>
<name>C2JTL4_LACRM</name>
<comment type="function">
    <text evidence="1">Catalyzes the phosphorylation of the beta-carboxyl group of aspartic acid with ATP to yield 4-phospho-L-aspartate, which is involved in the branched biosynthetic pathway leading to the biosynthesis of amino acids threonine, isoleucine and methionine.</text>
</comment>
<dbReference type="InterPro" id="IPR042199">
    <property type="entry name" value="AsparK_Bifunc_asparK/hSer_DH"/>
</dbReference>
<feature type="domain" description="Aspartokinase ACT" evidence="14">
    <location>
        <begin position="396"/>
        <end position="456"/>
    </location>
</feature>
<dbReference type="InterPro" id="IPR005260">
    <property type="entry name" value="Asp_kin_monofn"/>
</dbReference>
<evidence type="ECO:0000256" key="4">
    <source>
        <dbReference type="ARBA" id="ARBA00022679"/>
    </source>
</evidence>
<proteinExistence type="inferred from homology"/>
<dbReference type="Pfam" id="PF22468">
    <property type="entry name" value="ACT_9"/>
    <property type="match status" value="1"/>
</dbReference>
<dbReference type="NCBIfam" id="TIGR00657">
    <property type="entry name" value="asp_kinases"/>
    <property type="match status" value="1"/>
</dbReference>
<dbReference type="FunFam" id="3.40.1160.10:FF:000027">
    <property type="entry name" value="Aspartokinase"/>
    <property type="match status" value="1"/>
</dbReference>
<dbReference type="UniPathway" id="UPA00050">
    <property type="reaction ID" value="UER00461"/>
</dbReference>
<evidence type="ECO:0000256" key="1">
    <source>
        <dbReference type="ARBA" id="ARBA00003121"/>
    </source>
</evidence>
<comment type="pathway">
    <text evidence="12">Amino-acid biosynthesis; L-methionine biosynthesis via de novo pathway; L-homoserine from L-aspartate: step 1/3.</text>
</comment>
<dbReference type="Gene3D" id="1.20.120.1320">
    <property type="entry name" value="Aspartokinase, catalytic domain"/>
    <property type="match status" value="1"/>
</dbReference>
<dbReference type="PIRSF" id="PIRSF000726">
    <property type="entry name" value="Asp_kin"/>
    <property type="match status" value="1"/>
</dbReference>
<dbReference type="InterPro" id="IPR054352">
    <property type="entry name" value="ACT_Aspartokinase"/>
</dbReference>
<keyword evidence="8" id="KW-0220">Diaminopimelate biosynthesis</keyword>
<dbReference type="Gene3D" id="3.40.1160.10">
    <property type="entry name" value="Acetylglutamate kinase-like"/>
    <property type="match status" value="1"/>
</dbReference>
<keyword evidence="6 11" id="KW-0418">Kinase</keyword>
<dbReference type="InterPro" id="IPR035804">
    <property type="entry name" value="AKIII_YclM_N"/>
</dbReference>
<comment type="pathway">
    <text evidence="2 12">Amino-acid biosynthesis; L-lysine biosynthesis via DAP pathway; (S)-tetrahydrodipicolinate from L-aspartate: step 1/4.</text>
</comment>
<dbReference type="PANTHER" id="PTHR21499:SF67">
    <property type="entry name" value="ASPARTOKINASE 3"/>
    <property type="match status" value="1"/>
</dbReference>
<comment type="pathway">
    <text evidence="12">Amino-acid biosynthesis; L-threonine biosynthesis; L-threonine from L-aspartate: step 1/5.</text>
</comment>
<dbReference type="GO" id="GO:0005524">
    <property type="term" value="F:ATP binding"/>
    <property type="evidence" value="ECO:0007669"/>
    <property type="project" value="UniProtKB-KW"/>
</dbReference>
<gene>
    <name evidence="15" type="primary">yclM</name>
    <name evidence="15" type="ORF">HMPREF0539_0248</name>
</gene>
<evidence type="ECO:0000256" key="2">
    <source>
        <dbReference type="ARBA" id="ARBA00004766"/>
    </source>
</evidence>
<evidence type="ECO:0000259" key="14">
    <source>
        <dbReference type="Pfam" id="PF22468"/>
    </source>
</evidence>
<dbReference type="SUPFAM" id="SSF53633">
    <property type="entry name" value="Carbamate kinase-like"/>
    <property type="match status" value="1"/>
</dbReference>
<dbReference type="PANTHER" id="PTHR21499">
    <property type="entry name" value="ASPARTATE KINASE"/>
    <property type="match status" value="1"/>
</dbReference>
<dbReference type="GO" id="GO:0019877">
    <property type="term" value="P:diaminopimelate biosynthetic process"/>
    <property type="evidence" value="ECO:0007669"/>
    <property type="project" value="UniProtKB-KW"/>
</dbReference>
<evidence type="ECO:0000256" key="6">
    <source>
        <dbReference type="ARBA" id="ARBA00022777"/>
    </source>
</evidence>
<comment type="similarity">
    <text evidence="3 11">Belongs to the aspartokinase family.</text>
</comment>
<dbReference type="NCBIfam" id="NF006540">
    <property type="entry name" value="PRK09034.1"/>
    <property type="match status" value="1"/>
</dbReference>
<evidence type="ECO:0000313" key="15">
    <source>
        <dbReference type="EMBL" id="EEN81560.1"/>
    </source>
</evidence>
<evidence type="ECO:0000256" key="10">
    <source>
        <dbReference type="PIRSR" id="PIRSR000726-1"/>
    </source>
</evidence>
<dbReference type="GO" id="GO:0005829">
    <property type="term" value="C:cytosol"/>
    <property type="evidence" value="ECO:0007669"/>
    <property type="project" value="TreeGrafter"/>
</dbReference>
<dbReference type="Proteomes" id="UP000004525">
    <property type="component" value="Unassembled WGS sequence"/>
</dbReference>
<organism evidence="15 16">
    <name type="scientific">Lacticaseibacillus rhamnosus (strain LMS2-1)</name>
    <dbReference type="NCBI Taxonomy" id="525361"/>
    <lineage>
        <taxon>Bacteria</taxon>
        <taxon>Bacillati</taxon>
        <taxon>Bacillota</taxon>
        <taxon>Bacilli</taxon>
        <taxon>Lactobacillales</taxon>
        <taxon>Lactobacillaceae</taxon>
        <taxon>Lacticaseibacillus</taxon>
    </lineage>
</organism>
<dbReference type="InterPro" id="IPR001048">
    <property type="entry name" value="Asp/Glu/Uridylate_kinase"/>
</dbReference>
<reference evidence="15" key="1">
    <citation type="submission" date="2009-01" db="EMBL/GenBank/DDBJ databases">
        <authorList>
            <person name="Qin X."/>
            <person name="Bachman B."/>
            <person name="Battles P."/>
            <person name="Bell A."/>
            <person name="Bess C."/>
            <person name="Bickham C."/>
            <person name="Chaboub L."/>
            <person name="Chen D."/>
            <person name="Coyle M."/>
            <person name="Deiros D.R."/>
            <person name="Dinh H."/>
            <person name="Forbes L."/>
            <person name="Fowler G."/>
            <person name="Francisco L."/>
            <person name="Fu Q."/>
            <person name="Gubbala S."/>
            <person name="Hale W."/>
            <person name="Han Y."/>
            <person name="Hemphill L."/>
            <person name="Highlander S.K."/>
            <person name="Hirani K."/>
            <person name="Hogues M."/>
            <person name="Jackson L."/>
            <person name="Jakkamsetti A."/>
            <person name="Javaid M."/>
            <person name="Jiang H."/>
            <person name="Korchina V."/>
            <person name="Kovar C."/>
            <person name="Lara F."/>
            <person name="Lee S."/>
            <person name="Mata R."/>
            <person name="Mathew T."/>
            <person name="Moen C."/>
            <person name="Morales K."/>
            <person name="Munidasa M."/>
            <person name="Nazareth L."/>
            <person name="Ngo R."/>
            <person name="Nguyen L."/>
            <person name="Okwuonu G."/>
            <person name="Ongeri F."/>
            <person name="Patil S."/>
            <person name="Petrosino J."/>
            <person name="Pham C."/>
            <person name="Pham P."/>
            <person name="Pu L.-L."/>
            <person name="Puazo M."/>
            <person name="Raj R."/>
            <person name="Reid J."/>
            <person name="Rouhana J."/>
            <person name="Saada N."/>
            <person name="Shang Y."/>
            <person name="Simmons D."/>
            <person name="Thornton R."/>
            <person name="Warren J."/>
            <person name="Weissenberger G."/>
            <person name="Zhang J."/>
            <person name="Zhang L."/>
            <person name="Zhou C."/>
            <person name="Zhu D."/>
            <person name="Muzny D."/>
            <person name="Worley K."/>
            <person name="Gibbs R."/>
        </authorList>
    </citation>
    <scope>NUCLEOTIDE SEQUENCE [LARGE SCALE GENOMIC DNA]</scope>
    <source>
        <strain evidence="15">LMS2-1</strain>
    </source>
</reference>
<dbReference type="Pfam" id="PF00696">
    <property type="entry name" value="AA_kinase"/>
    <property type="match status" value="1"/>
</dbReference>
<dbReference type="GO" id="GO:0009089">
    <property type="term" value="P:lysine biosynthetic process via diaminopimelate"/>
    <property type="evidence" value="ECO:0007669"/>
    <property type="project" value="UniProtKB-UniPathway"/>
</dbReference>
<feature type="domain" description="Aspartate/glutamate/uridylate kinase" evidence="13">
    <location>
        <begin position="10"/>
        <end position="282"/>
    </location>
</feature>
<feature type="binding site" evidence="10">
    <location>
        <begin position="227"/>
        <end position="228"/>
    </location>
    <ligand>
        <name>ATP</name>
        <dbReference type="ChEBI" id="CHEBI:30616"/>
    </ligand>
</feature>
<keyword evidence="7 10" id="KW-0067">ATP-binding</keyword>
<dbReference type="UniPathway" id="UPA00051">
    <property type="reaction ID" value="UER00462"/>
</dbReference>
<dbReference type="InterPro" id="IPR036393">
    <property type="entry name" value="AceGlu_kinase-like_sf"/>
</dbReference>
<protein>
    <recommendedName>
        <fullName evidence="11">Aspartokinase</fullName>
        <ecNumber evidence="11">2.7.2.4</ecNumber>
    </recommendedName>
</protein>
<dbReference type="Gene3D" id="3.30.2130.10">
    <property type="entry name" value="VC0802-like"/>
    <property type="match status" value="1"/>
</dbReference>
<evidence type="ECO:0000256" key="9">
    <source>
        <dbReference type="ARBA" id="ARBA00047872"/>
    </source>
</evidence>
<keyword evidence="12" id="KW-0028">Amino-acid biosynthesis</keyword>
<dbReference type="PROSITE" id="PS00324">
    <property type="entry name" value="ASPARTOKINASE"/>
    <property type="match status" value="1"/>
</dbReference>
<sequence length="467" mass="51018">MGLGRQFIVRVVKFGGSSLADGAQFAKVVAIMKANPDRQVIVTSAPGKRHPGDVKVTDLLIKYAQAVLQQGETAAIVAEIVARYQAIATAFNLDAQVMEKIENELYQLPNTSFKNADYLMAGFKARGEKLNAFLMTAVLNHEGIEATYGEPKTLGIVVTDHPNDAEVSRETYDRLAAFRRPLGVLVVPGFYGYTSDGDIATFSRGGSDITGAILANGFHADLYENFTDVDGVAAADPRVVANPQMIQEMTYREMRELSYGGFGVFHDEAILPAIAGQIPINLKNTNHPSAPGTMIVPEQHFVPKHAITGIVSSQHFGAIYLHRYLLNKEVGFTLKLLQVLARHGISYEHMPSGIDDLTIILDDRQLTEAKRKAICAEIQEVVHPDVLKWIDDYAIIMVVGEGMAQRTGLIQTILQPLASAGVHVSMINEGASQISLMLGTSRESANRAVKAIYNAFFIPINQRLEVQ</sequence>
<dbReference type="GO" id="GO:0009090">
    <property type="term" value="P:homoserine biosynthetic process"/>
    <property type="evidence" value="ECO:0007669"/>
    <property type="project" value="TreeGrafter"/>
</dbReference>
<dbReference type="EMBL" id="ACIZ01000016">
    <property type="protein sequence ID" value="EEN81560.1"/>
    <property type="molecule type" value="Genomic_DNA"/>
</dbReference>
<dbReference type="GO" id="GO:0004072">
    <property type="term" value="F:aspartate kinase activity"/>
    <property type="evidence" value="ECO:0007669"/>
    <property type="project" value="UniProtKB-EC"/>
</dbReference>
<dbReference type="SUPFAM" id="SSF55021">
    <property type="entry name" value="ACT-like"/>
    <property type="match status" value="2"/>
</dbReference>
<dbReference type="HOGENOM" id="CLU_009116_6_2_9"/>
<evidence type="ECO:0000313" key="16">
    <source>
        <dbReference type="Proteomes" id="UP000004525"/>
    </source>
</evidence>
<comment type="caution">
    <text evidence="15">The sequence shown here is derived from an EMBL/GenBank/DDBJ whole genome shotgun (WGS) entry which is preliminary data.</text>
</comment>
<dbReference type="UniPathway" id="UPA00034">
    <property type="reaction ID" value="UER00015"/>
</dbReference>
<feature type="binding site" evidence="10">
    <location>
        <position position="238"/>
    </location>
    <ligand>
        <name>ATP</name>
        <dbReference type="ChEBI" id="CHEBI:30616"/>
    </ligand>
</feature>
<evidence type="ECO:0000256" key="5">
    <source>
        <dbReference type="ARBA" id="ARBA00022741"/>
    </source>
</evidence>
<evidence type="ECO:0000259" key="13">
    <source>
        <dbReference type="Pfam" id="PF00696"/>
    </source>
</evidence>
<keyword evidence="16" id="KW-1185">Reference proteome</keyword>
<dbReference type="EC" id="2.7.2.4" evidence="11"/>
<accession>C2JTL4</accession>
<evidence type="ECO:0000256" key="12">
    <source>
        <dbReference type="RuleBase" id="RU004249"/>
    </source>
</evidence>
<keyword evidence="4 11" id="KW-0808">Transferase</keyword>
<dbReference type="InterPro" id="IPR045865">
    <property type="entry name" value="ACT-like_dom_sf"/>
</dbReference>
<comment type="catalytic activity">
    <reaction evidence="9 11">
        <text>L-aspartate + ATP = 4-phospho-L-aspartate + ADP</text>
        <dbReference type="Rhea" id="RHEA:23776"/>
        <dbReference type="ChEBI" id="CHEBI:29991"/>
        <dbReference type="ChEBI" id="CHEBI:30616"/>
        <dbReference type="ChEBI" id="CHEBI:57535"/>
        <dbReference type="ChEBI" id="CHEBI:456216"/>
        <dbReference type="EC" id="2.7.2.4"/>
    </reaction>
</comment>
<dbReference type="InterPro" id="IPR018042">
    <property type="entry name" value="Aspartate_kinase_CS"/>
</dbReference>
<dbReference type="InterPro" id="IPR001341">
    <property type="entry name" value="Asp_kinase"/>
</dbReference>
<dbReference type="CDD" id="cd04245">
    <property type="entry name" value="AAK_AKiii-YclM-BS"/>
    <property type="match status" value="1"/>
</dbReference>
<evidence type="ECO:0000256" key="11">
    <source>
        <dbReference type="RuleBase" id="RU003448"/>
    </source>
</evidence>